<reference evidence="1 2" key="1">
    <citation type="submission" date="2019-07" db="EMBL/GenBank/DDBJ databases">
        <title>Deinococcus detaillus sp. nov., isolated from humus soil in Antarctica.</title>
        <authorList>
            <person name="Zhang K."/>
        </authorList>
    </citation>
    <scope>NUCLEOTIDE SEQUENCE [LARGE SCALE GENOMIC DNA]</scope>
    <source>
        <strain evidence="1 2">H1</strain>
    </source>
</reference>
<dbReference type="Proteomes" id="UP000316092">
    <property type="component" value="Unassembled WGS sequence"/>
</dbReference>
<dbReference type="OrthoDB" id="58726at2"/>
<dbReference type="EMBL" id="VKDB01000003">
    <property type="protein sequence ID" value="TSA87311.1"/>
    <property type="molecule type" value="Genomic_DNA"/>
</dbReference>
<comment type="caution">
    <text evidence="1">The sequence shown here is derived from an EMBL/GenBank/DDBJ whole genome shotgun (WGS) entry which is preliminary data.</text>
</comment>
<sequence>MITAELTPIRSDRFWLPLPSRPALYRLSTDHYPWSEVRGDLEARPMLSAVLEAEQQGRRGRLLWNAGAALGGFDDTRDLGVNELMSVFPRATVQVTLVDPAVAGLAWQCRSAQPEALSAAWPQAQSQLVTSNFSGALLGGEGGEVISFWQSGRPVAGSLPVSGQVRQLSAPQPLGGQALVEFWSKVLLLASSQAGNIAEIWRSSAADLADDHPCLDPFAREVWLEKLSVQAVPDLSATELRDALLAVFDATLRRLRLRLRNLAVAELQASPMWSVSGAGDLI</sequence>
<protein>
    <submittedName>
        <fullName evidence="1">Uncharacterized protein</fullName>
    </submittedName>
</protein>
<evidence type="ECO:0000313" key="2">
    <source>
        <dbReference type="Proteomes" id="UP000316092"/>
    </source>
</evidence>
<dbReference type="RefSeq" id="WP_143719853.1">
    <property type="nucleotide sequence ID" value="NZ_VKDB01000003.1"/>
</dbReference>
<dbReference type="AlphaFoldDB" id="A0A553V520"/>
<evidence type="ECO:0000313" key="1">
    <source>
        <dbReference type="EMBL" id="TSA87311.1"/>
    </source>
</evidence>
<name>A0A553V520_9DEIO</name>
<accession>A0A553V520</accession>
<gene>
    <name evidence="1" type="ORF">FNU79_05360</name>
</gene>
<keyword evidence="2" id="KW-1185">Reference proteome</keyword>
<proteinExistence type="predicted"/>
<organism evidence="1 2">
    <name type="scientific">Deinococcus detaillensis</name>
    <dbReference type="NCBI Taxonomy" id="2592048"/>
    <lineage>
        <taxon>Bacteria</taxon>
        <taxon>Thermotogati</taxon>
        <taxon>Deinococcota</taxon>
        <taxon>Deinococci</taxon>
        <taxon>Deinococcales</taxon>
        <taxon>Deinococcaceae</taxon>
        <taxon>Deinococcus</taxon>
    </lineage>
</organism>